<dbReference type="InterPro" id="IPR006131">
    <property type="entry name" value="Asp_carbamoyltransf_Asp/Orn-bd"/>
</dbReference>
<dbReference type="Pfam" id="PF02729">
    <property type="entry name" value="OTCace_N"/>
    <property type="match status" value="1"/>
</dbReference>
<evidence type="ECO:0000256" key="3">
    <source>
        <dbReference type="ARBA" id="ARBA00022679"/>
    </source>
</evidence>
<dbReference type="Proteomes" id="UP000381693">
    <property type="component" value="Unassembled WGS sequence"/>
</dbReference>
<dbReference type="GO" id="GO:0004070">
    <property type="term" value="F:aspartate carbamoyltransferase activity"/>
    <property type="evidence" value="ECO:0007669"/>
    <property type="project" value="UniProtKB-UniRule"/>
</dbReference>
<evidence type="ECO:0000259" key="8">
    <source>
        <dbReference type="Pfam" id="PF00185"/>
    </source>
</evidence>
<dbReference type="UniPathway" id="UPA00070">
    <property type="reaction ID" value="UER00116"/>
</dbReference>
<comment type="catalytic activity">
    <reaction evidence="6 7">
        <text>carbamoyl phosphate + L-aspartate = N-carbamoyl-L-aspartate + phosphate + H(+)</text>
        <dbReference type="Rhea" id="RHEA:20013"/>
        <dbReference type="ChEBI" id="CHEBI:15378"/>
        <dbReference type="ChEBI" id="CHEBI:29991"/>
        <dbReference type="ChEBI" id="CHEBI:32814"/>
        <dbReference type="ChEBI" id="CHEBI:43474"/>
        <dbReference type="ChEBI" id="CHEBI:58228"/>
        <dbReference type="EC" id="2.1.3.2"/>
    </reaction>
</comment>
<feature type="domain" description="Aspartate/ornithine carbamoyltransferase Asp/Orn-binding" evidence="8">
    <location>
        <begin position="209"/>
        <end position="355"/>
    </location>
</feature>
<dbReference type="PANTHER" id="PTHR45753">
    <property type="entry name" value="ORNITHINE CARBAMOYLTRANSFERASE, MITOCHONDRIAL"/>
    <property type="match status" value="1"/>
</dbReference>
<comment type="pathway">
    <text evidence="1 7">Pyrimidine metabolism; UMP biosynthesis via de novo pathway; (S)-dihydroorotate from bicarbonate: step 2/3.</text>
</comment>
<feature type="binding site" evidence="7">
    <location>
        <position position="223"/>
    </location>
    <ligand>
        <name>L-aspartate</name>
        <dbReference type="ChEBI" id="CHEBI:29991"/>
    </ligand>
</feature>
<dbReference type="SUPFAM" id="SSF53671">
    <property type="entry name" value="Aspartate/ornithine carbamoyltransferase"/>
    <property type="match status" value="1"/>
</dbReference>
<dbReference type="FunFam" id="3.40.50.1370:FF:000007">
    <property type="entry name" value="Aspartate carbamoyltransferase"/>
    <property type="match status" value="1"/>
</dbReference>
<evidence type="ECO:0000256" key="7">
    <source>
        <dbReference type="HAMAP-Rule" id="MF_00001"/>
    </source>
</evidence>
<feature type="binding site" evidence="7">
    <location>
        <position position="193"/>
    </location>
    <ligand>
        <name>carbamoyl phosphate</name>
        <dbReference type="ChEBI" id="CHEBI:58228"/>
    </ligand>
</feature>
<dbReference type="InterPro" id="IPR006132">
    <property type="entry name" value="Asp/Orn_carbamoyltranf_P-bd"/>
</dbReference>
<keyword evidence="4 7" id="KW-0665">Pyrimidine biosynthesis</keyword>
<dbReference type="PRINTS" id="PR00100">
    <property type="entry name" value="AOTCASE"/>
</dbReference>
<dbReference type="Gene3D" id="3.40.50.1370">
    <property type="entry name" value="Aspartate/ornithine carbamoyltransferase"/>
    <property type="match status" value="2"/>
</dbReference>
<feature type="binding site" evidence="7">
    <location>
        <position position="113"/>
    </location>
    <ligand>
        <name>carbamoyl phosphate</name>
        <dbReference type="ChEBI" id="CHEBI:58228"/>
    </ligand>
</feature>
<evidence type="ECO:0000259" key="9">
    <source>
        <dbReference type="Pfam" id="PF02729"/>
    </source>
</evidence>
<keyword evidence="11" id="KW-1185">Reference proteome</keyword>
<feature type="domain" description="Aspartate/ornithine carbamoyltransferase carbamoyl-P binding" evidence="9">
    <location>
        <begin position="61"/>
        <end position="202"/>
    </location>
</feature>
<evidence type="ECO:0000256" key="6">
    <source>
        <dbReference type="ARBA" id="ARBA00048859"/>
    </source>
</evidence>
<dbReference type="GO" id="GO:0006520">
    <property type="term" value="P:amino acid metabolic process"/>
    <property type="evidence" value="ECO:0007669"/>
    <property type="project" value="InterPro"/>
</dbReference>
<dbReference type="Pfam" id="PF00185">
    <property type="entry name" value="OTCace"/>
    <property type="match status" value="1"/>
</dbReference>
<comment type="caution">
    <text evidence="10">The sequence shown here is derived from an EMBL/GenBank/DDBJ whole genome shotgun (WGS) entry which is preliminary data.</text>
</comment>
<gene>
    <name evidence="7" type="primary">pyrB</name>
    <name evidence="10" type="synonym">pyrB/PYR2</name>
    <name evidence="10" type="ORF">MAMC_02141</name>
</gene>
<feature type="binding site" evidence="7">
    <location>
        <position position="318"/>
    </location>
    <ligand>
        <name>carbamoyl phosphate</name>
        <dbReference type="ChEBI" id="CHEBI:58228"/>
    </ligand>
</feature>
<feature type="binding site" evidence="7">
    <location>
        <position position="112"/>
    </location>
    <ligand>
        <name>carbamoyl phosphate</name>
        <dbReference type="ChEBI" id="CHEBI:58228"/>
    </ligand>
</feature>
<dbReference type="GO" id="GO:0005829">
    <property type="term" value="C:cytosol"/>
    <property type="evidence" value="ECO:0007669"/>
    <property type="project" value="TreeGrafter"/>
</dbReference>
<keyword evidence="3 7" id="KW-0808">Transferase</keyword>
<evidence type="ECO:0000256" key="1">
    <source>
        <dbReference type="ARBA" id="ARBA00004852"/>
    </source>
</evidence>
<dbReference type="HAMAP" id="MF_00001">
    <property type="entry name" value="Asp_carb_tr"/>
    <property type="match status" value="1"/>
</dbReference>
<dbReference type="InterPro" id="IPR006130">
    <property type="entry name" value="Asp/Orn_carbamoylTrfase"/>
</dbReference>
<evidence type="ECO:0000313" key="10">
    <source>
        <dbReference type="EMBL" id="VVM08428.1"/>
    </source>
</evidence>
<dbReference type="InterPro" id="IPR002082">
    <property type="entry name" value="Asp_carbamoyltransf"/>
</dbReference>
<dbReference type="NCBIfam" id="NF002032">
    <property type="entry name" value="PRK00856.1"/>
    <property type="match status" value="1"/>
</dbReference>
<dbReference type="InterPro" id="IPR036901">
    <property type="entry name" value="Asp/Orn_carbamoylTrfase_sf"/>
</dbReference>
<comment type="subunit">
    <text evidence="7">Heterododecamer (2C3:3R2) of six catalytic PyrB chains organized as two trimers (C3), and six regulatory PyrI chains organized as three dimers (R2).</text>
</comment>
<dbReference type="EC" id="2.1.3.2" evidence="7"/>
<sequence>MSRSVWGPEATGSRGRVGDKSQWWSKTLDGWNSFCHFPSAMESETPREELPASPQGRWKRRHLLGLRELEKEEILGLLDAADEVTRYLDSGRELLSLQGLTVVNLFIEPSTRTRVSFELAAKRLGASVLEIDQESSSIRKGETLKDTARNLEAMGADFLVLRHSAAGAAHFLADRVRSSVINAGDGAHEHPTQGLLDLLTIRRRLGKIEGVRVAIVGDILHSRVARSDIWGLRKLGAEIALVGPRTLLPEVFERFGARLSWELDPILPWAQVVILLRLQHERQKEGMFPSLGEYVSLYGLSDSRLRRCPPEVLLMHPGPIERGVEIESELADGPSSVILNQVASGVAVRMAVFAQLARFHRRNGEAR</sequence>
<feature type="binding site" evidence="7">
    <location>
        <position position="190"/>
    </location>
    <ligand>
        <name>carbamoyl phosphate</name>
        <dbReference type="ChEBI" id="CHEBI:58228"/>
    </ligand>
</feature>
<reference evidence="10" key="1">
    <citation type="submission" date="2019-09" db="EMBL/GenBank/DDBJ databases">
        <authorList>
            <person name="Cremers G."/>
        </authorList>
    </citation>
    <scope>NUCLEOTIDE SEQUENCE [LARGE SCALE GENOMIC DNA]</scope>
    <source>
        <strain evidence="10">3B</strain>
    </source>
</reference>
<feature type="binding site" evidence="7">
    <location>
        <position position="277"/>
    </location>
    <ligand>
        <name>L-aspartate</name>
        <dbReference type="ChEBI" id="CHEBI:29991"/>
    </ligand>
</feature>
<evidence type="ECO:0000256" key="5">
    <source>
        <dbReference type="ARBA" id="ARBA00043884"/>
    </source>
</evidence>
<feature type="binding site" evidence="7">
    <location>
        <position position="140"/>
    </location>
    <ligand>
        <name>L-aspartate</name>
        <dbReference type="ChEBI" id="CHEBI:29991"/>
    </ligand>
</feature>
<dbReference type="NCBIfam" id="TIGR00670">
    <property type="entry name" value="asp_carb_tr"/>
    <property type="match status" value="1"/>
</dbReference>
<dbReference type="AlphaFoldDB" id="A0A5E6MRC7"/>
<accession>A0A5E6MRC7</accession>
<dbReference type="GO" id="GO:0016597">
    <property type="term" value="F:amino acid binding"/>
    <property type="evidence" value="ECO:0007669"/>
    <property type="project" value="InterPro"/>
</dbReference>
<proteinExistence type="inferred from homology"/>
<feature type="binding site" evidence="7">
    <location>
        <position position="162"/>
    </location>
    <ligand>
        <name>carbamoyl phosphate</name>
        <dbReference type="ChEBI" id="CHEBI:58228"/>
    </ligand>
</feature>
<protein>
    <recommendedName>
        <fullName evidence="7">Aspartate carbamoyltransferase</fullName>
        <ecNumber evidence="7">2.1.3.2</ecNumber>
    </recommendedName>
    <alternativeName>
        <fullName evidence="7">Aspartate transcarbamylase</fullName>
        <shortName evidence="7">ATCase</shortName>
    </alternativeName>
</protein>
<dbReference type="PRINTS" id="PR00101">
    <property type="entry name" value="ATCASE"/>
</dbReference>
<dbReference type="PANTHER" id="PTHR45753:SF6">
    <property type="entry name" value="ASPARTATE CARBAMOYLTRANSFERASE"/>
    <property type="match status" value="1"/>
</dbReference>
<comment type="similarity">
    <text evidence="2 7">Belongs to the aspartate/ornithine carbamoyltransferase superfamily. ATCase family.</text>
</comment>
<name>A0A5E6MRC7_9BACT</name>
<dbReference type="GO" id="GO:0006207">
    <property type="term" value="P:'de novo' pyrimidine nucleobase biosynthetic process"/>
    <property type="evidence" value="ECO:0007669"/>
    <property type="project" value="InterPro"/>
</dbReference>
<dbReference type="PROSITE" id="PS00097">
    <property type="entry name" value="CARBAMOYLTRANSFERASE"/>
    <property type="match status" value="1"/>
</dbReference>
<evidence type="ECO:0000256" key="4">
    <source>
        <dbReference type="ARBA" id="ARBA00022975"/>
    </source>
</evidence>
<evidence type="ECO:0000313" key="11">
    <source>
        <dbReference type="Proteomes" id="UP000381693"/>
    </source>
</evidence>
<evidence type="ECO:0000256" key="2">
    <source>
        <dbReference type="ARBA" id="ARBA00008896"/>
    </source>
</evidence>
<dbReference type="GO" id="GO:0044205">
    <property type="term" value="P:'de novo' UMP biosynthetic process"/>
    <property type="evidence" value="ECO:0007669"/>
    <property type="project" value="UniProtKB-UniRule"/>
</dbReference>
<comment type="function">
    <text evidence="5 7">Catalyzes the condensation of carbamoyl phosphate and aspartate to form carbamoyl aspartate and inorganic phosphate, the committed step in the de novo pyrimidine nucleotide biosynthesis pathway.</text>
</comment>
<dbReference type="EMBL" id="CABFUZ020000256">
    <property type="protein sequence ID" value="VVM08428.1"/>
    <property type="molecule type" value="Genomic_DNA"/>
</dbReference>
<feature type="binding site" evidence="7">
    <location>
        <position position="319"/>
    </location>
    <ligand>
        <name>carbamoyl phosphate</name>
        <dbReference type="ChEBI" id="CHEBI:58228"/>
    </ligand>
</feature>
<organism evidence="10 11">
    <name type="scientific">Methylacidimicrobium cyclopophantes</name>
    <dbReference type="NCBI Taxonomy" id="1041766"/>
    <lineage>
        <taxon>Bacteria</taxon>
        <taxon>Pseudomonadati</taxon>
        <taxon>Verrucomicrobiota</taxon>
        <taxon>Methylacidimicrobium</taxon>
    </lineage>
</organism>